<organism evidence="2 3">
    <name type="scientific">Paraglomus occultum</name>
    <dbReference type="NCBI Taxonomy" id="144539"/>
    <lineage>
        <taxon>Eukaryota</taxon>
        <taxon>Fungi</taxon>
        <taxon>Fungi incertae sedis</taxon>
        <taxon>Mucoromycota</taxon>
        <taxon>Glomeromycotina</taxon>
        <taxon>Glomeromycetes</taxon>
        <taxon>Paraglomerales</taxon>
        <taxon>Paraglomeraceae</taxon>
        <taxon>Paraglomus</taxon>
    </lineage>
</organism>
<feature type="non-terminal residue" evidence="2">
    <location>
        <position position="1"/>
    </location>
</feature>
<gene>
    <name evidence="2" type="ORF">POCULU_LOCUS7949</name>
</gene>
<keyword evidence="3" id="KW-1185">Reference proteome</keyword>
<feature type="region of interest" description="Disordered" evidence="1">
    <location>
        <begin position="10"/>
        <end position="44"/>
    </location>
</feature>
<evidence type="ECO:0000256" key="1">
    <source>
        <dbReference type="SAM" id="MobiDB-lite"/>
    </source>
</evidence>
<name>A0A9N9CR04_9GLOM</name>
<dbReference type="AlphaFoldDB" id="A0A9N9CR04"/>
<evidence type="ECO:0000313" key="2">
    <source>
        <dbReference type="EMBL" id="CAG8611035.1"/>
    </source>
</evidence>
<evidence type="ECO:0000313" key="3">
    <source>
        <dbReference type="Proteomes" id="UP000789572"/>
    </source>
</evidence>
<dbReference type="EMBL" id="CAJVPJ010002028">
    <property type="protein sequence ID" value="CAG8611035.1"/>
    <property type="molecule type" value="Genomic_DNA"/>
</dbReference>
<accession>A0A9N9CR04</accession>
<protein>
    <submittedName>
        <fullName evidence="2">2940_t:CDS:1</fullName>
    </submittedName>
</protein>
<comment type="caution">
    <text evidence="2">The sequence shown here is derived from an EMBL/GenBank/DDBJ whole genome shotgun (WGS) entry which is preliminary data.</text>
</comment>
<dbReference type="Proteomes" id="UP000789572">
    <property type="component" value="Unassembled WGS sequence"/>
</dbReference>
<sequence length="44" mass="4897">LKAWLQQYSDYRRRPSSHVNGRAGVDNTSTTSSGYSDRGQGHLS</sequence>
<feature type="compositionally biased region" description="Polar residues" evidence="1">
    <location>
        <begin position="26"/>
        <end position="35"/>
    </location>
</feature>
<proteinExistence type="predicted"/>
<reference evidence="2" key="1">
    <citation type="submission" date="2021-06" db="EMBL/GenBank/DDBJ databases">
        <authorList>
            <person name="Kallberg Y."/>
            <person name="Tangrot J."/>
            <person name="Rosling A."/>
        </authorList>
    </citation>
    <scope>NUCLEOTIDE SEQUENCE</scope>
    <source>
        <strain evidence="2">IA702</strain>
    </source>
</reference>